<sequence>MQIFHPGLRELLLINQHLSNHKMGFVSIERPIPKWFIKFTQTIPSYSVGLQLRREYRHFSMGLQAVSLKDVDSIYVMEIYNQHLLILLPMLVLTGKKVFLGIHGNQLFAQENKIKYLGFVYLQKFLKLNPKFKVVLLELDDDYVSEKFKFPESTKIVIPHPIISEVTPKLQPGERLNHNDKIKIGIVGIIREDKPINKILGKLRNYVSQNSQQLELFIGTPLNQKPKFLENATDITFIDTTKDEDYLKALQKLDILVTDFDQERYYYRASGVISDAGSCGCYIIAPDYPVIKHQINWPVVIGSSYSSLDNLEQIIEQAIIHLREIGQDNHWLWREKRNAEYIAKLLFADV</sequence>
<protein>
    <submittedName>
        <fullName evidence="1">Glycosyltransferase family 1 protein</fullName>
    </submittedName>
</protein>
<keyword evidence="2" id="KW-1185">Reference proteome</keyword>
<gene>
    <name evidence="1" type="ORF">WJM97_16265</name>
</gene>
<evidence type="ECO:0000313" key="1">
    <source>
        <dbReference type="EMBL" id="WZB86930.1"/>
    </source>
</evidence>
<evidence type="ECO:0000313" key="2">
    <source>
        <dbReference type="Proteomes" id="UP001483337"/>
    </source>
</evidence>
<name>A0ABZ2UQ52_9CYAN</name>
<reference evidence="1 2" key="1">
    <citation type="submission" date="2024-04" db="EMBL/GenBank/DDBJ databases">
        <title>Okeanomitos corallinicola gen. &amp; sp. nov. (Nostocales, Cyanobacteria), a new toxic marine heterocyst-forming cyanobacterium from a coral reef.</title>
        <authorList>
            <person name="Li H."/>
            <person name="Li R."/>
            <person name="Kang J."/>
            <person name="Hii K.S."/>
            <person name="Mohamed H.F."/>
            <person name="Xu X."/>
            <person name="Luo Z."/>
        </authorList>
    </citation>
    <scope>NUCLEOTIDE SEQUENCE [LARGE SCALE GENOMIC DNA]</scope>
    <source>
        <strain evidence="1 2">TIOX110</strain>
    </source>
</reference>
<dbReference type="RefSeq" id="WP_353929844.1">
    <property type="nucleotide sequence ID" value="NZ_CP150886.1"/>
</dbReference>
<accession>A0ABZ2UQ52</accession>
<organism evidence="1 2">
    <name type="scientific">Okeanomitos corallinicola TIOX110</name>
    <dbReference type="NCBI Taxonomy" id="3133117"/>
    <lineage>
        <taxon>Bacteria</taxon>
        <taxon>Bacillati</taxon>
        <taxon>Cyanobacteriota</taxon>
        <taxon>Cyanophyceae</taxon>
        <taxon>Nostocales</taxon>
        <taxon>Aphanizomenonaceae</taxon>
        <taxon>Okeanomitos</taxon>
    </lineage>
</organism>
<dbReference type="Proteomes" id="UP001483337">
    <property type="component" value="Chromosome"/>
</dbReference>
<proteinExistence type="predicted"/>
<dbReference type="EMBL" id="CP150886">
    <property type="protein sequence ID" value="WZB86930.1"/>
    <property type="molecule type" value="Genomic_DNA"/>
</dbReference>
<dbReference type="SUPFAM" id="SSF53756">
    <property type="entry name" value="UDP-Glycosyltransferase/glycogen phosphorylase"/>
    <property type="match status" value="1"/>
</dbReference>